<dbReference type="EMBL" id="BMEG01000001">
    <property type="protein sequence ID" value="GGD58645.1"/>
    <property type="molecule type" value="Genomic_DNA"/>
</dbReference>
<dbReference type="eggNOG" id="ENOG502ZV3X">
    <property type="taxonomic scope" value="Bacteria"/>
</dbReference>
<accession>A0A069P6J3</accession>
<dbReference type="AlphaFoldDB" id="A0A069P6J3"/>
<evidence type="ECO:0000313" key="4">
    <source>
        <dbReference type="Proteomes" id="UP000597138"/>
    </source>
</evidence>
<proteinExistence type="predicted"/>
<dbReference type="STRING" id="1071679.BG57_21515"/>
<keyword evidence="4" id="KW-1185">Reference proteome</keyword>
<evidence type="ECO:0000313" key="1">
    <source>
        <dbReference type="EMBL" id="GGD58645.1"/>
    </source>
</evidence>
<dbReference type="NCBIfam" id="TIGR02664">
    <property type="entry name" value="nitr_red_assoc"/>
    <property type="match status" value="1"/>
</dbReference>
<sequence>MGLYDAARLFKFEIESSDNLRFIPLAVRFNLDRFGMRITLDQWQMLPYDDRVLLARFPIEDEAEVEKNFDLALEEMLKTHANAAPERIPRDPEPVWAHADAVPETVIRQSSLSGVSAPSLSHWAALDPFQRYALAKLSRNTDKANHDFLPAMREFGLAE</sequence>
<protein>
    <recommendedName>
        <fullName evidence="5">Nitrate reductase</fullName>
    </recommendedName>
</protein>
<organism evidence="2 3">
    <name type="scientific">Caballeronia grimmiae</name>
    <dbReference type="NCBI Taxonomy" id="1071679"/>
    <lineage>
        <taxon>Bacteria</taxon>
        <taxon>Pseudomonadati</taxon>
        <taxon>Pseudomonadota</taxon>
        <taxon>Betaproteobacteria</taxon>
        <taxon>Burkholderiales</taxon>
        <taxon>Burkholderiaceae</taxon>
        <taxon>Caballeronia</taxon>
    </lineage>
</organism>
<reference evidence="2 3" key="2">
    <citation type="submission" date="2014-03" db="EMBL/GenBank/DDBJ databases">
        <title>Draft Genome Sequences of Four Burkholderia Strains.</title>
        <authorList>
            <person name="Liu X.Y."/>
            <person name="Li C.X."/>
            <person name="Xu J.H."/>
        </authorList>
    </citation>
    <scope>NUCLEOTIDE SEQUENCE [LARGE SCALE GENOMIC DNA]</scope>
    <source>
        <strain evidence="2 3">R27</strain>
    </source>
</reference>
<reference evidence="1" key="4">
    <citation type="submission" date="2024-05" db="EMBL/GenBank/DDBJ databases">
        <authorList>
            <person name="Sun Q."/>
            <person name="Zhou Y."/>
        </authorList>
    </citation>
    <scope>NUCLEOTIDE SEQUENCE</scope>
    <source>
        <strain evidence="1">CGMCC 1.11013</strain>
    </source>
</reference>
<evidence type="ECO:0008006" key="5">
    <source>
        <dbReference type="Google" id="ProtNLM"/>
    </source>
</evidence>
<evidence type="ECO:0000313" key="3">
    <source>
        <dbReference type="Proteomes" id="UP000027439"/>
    </source>
</evidence>
<gene>
    <name evidence="2" type="ORF">BG57_21515</name>
    <name evidence="1" type="ORF">GCM10010985_10750</name>
</gene>
<dbReference type="Pfam" id="PF09655">
    <property type="entry name" value="Nitr_red_assoc"/>
    <property type="match status" value="1"/>
</dbReference>
<dbReference type="InterPro" id="IPR013481">
    <property type="entry name" value="NarM"/>
</dbReference>
<dbReference type="Proteomes" id="UP000027439">
    <property type="component" value="Unassembled WGS sequence"/>
</dbReference>
<comment type="caution">
    <text evidence="2">The sequence shown here is derived from an EMBL/GenBank/DDBJ whole genome shotgun (WGS) entry which is preliminary data.</text>
</comment>
<dbReference type="EMBL" id="JFHE01000004">
    <property type="protein sequence ID" value="KDR36173.1"/>
    <property type="molecule type" value="Genomic_DNA"/>
</dbReference>
<reference evidence="1" key="1">
    <citation type="journal article" date="2014" name="Int. J. Syst. Evol. Microbiol.">
        <title>Complete genome of a new Firmicutes species belonging to the dominant human colonic microbiota ('Ruminococcus bicirculans') reveals two chromosomes and a selective capacity to utilize plant glucans.</title>
        <authorList>
            <consortium name="NISC Comparative Sequencing Program"/>
            <person name="Wegmann U."/>
            <person name="Louis P."/>
            <person name="Goesmann A."/>
            <person name="Henrissat B."/>
            <person name="Duncan S.H."/>
            <person name="Flint H.J."/>
        </authorList>
    </citation>
    <scope>NUCLEOTIDE SEQUENCE</scope>
    <source>
        <strain evidence="1">CGMCC 1.11013</strain>
    </source>
</reference>
<dbReference type="RefSeq" id="WP_035961719.1">
    <property type="nucleotide sequence ID" value="NZ_BMEG01000001.1"/>
</dbReference>
<reference evidence="4" key="3">
    <citation type="journal article" date="2019" name="Int. J. Syst. Evol. Microbiol.">
        <title>The Global Catalogue of Microorganisms (GCM) 10K type strain sequencing project: providing services to taxonomists for standard genome sequencing and annotation.</title>
        <authorList>
            <consortium name="The Broad Institute Genomics Platform"/>
            <consortium name="The Broad Institute Genome Sequencing Center for Infectious Disease"/>
            <person name="Wu L."/>
            <person name="Ma J."/>
        </authorList>
    </citation>
    <scope>NUCLEOTIDE SEQUENCE [LARGE SCALE GENOMIC DNA]</scope>
    <source>
        <strain evidence="4">CGMCC 1.11013</strain>
    </source>
</reference>
<dbReference type="OrthoDB" id="7263223at2"/>
<dbReference type="Proteomes" id="UP000597138">
    <property type="component" value="Unassembled WGS sequence"/>
</dbReference>
<evidence type="ECO:0000313" key="2">
    <source>
        <dbReference type="EMBL" id="KDR36173.1"/>
    </source>
</evidence>
<name>A0A069P6J3_9BURK</name>